<sequence>MLFFIDYFVDCFEYKKKQKYRTTKIPYIGTTELKPKNNAK</sequence>
<gene>
    <name evidence="1" type="ORF">SAMN04488018_10682</name>
</gene>
<dbReference type="Proteomes" id="UP000183077">
    <property type="component" value="Unassembled WGS sequence"/>
</dbReference>
<name>A0A1H6U731_9FLAO</name>
<organism evidence="1 2">
    <name type="scientific">Myroides marinus</name>
    <dbReference type="NCBI Taxonomy" id="703342"/>
    <lineage>
        <taxon>Bacteria</taxon>
        <taxon>Pseudomonadati</taxon>
        <taxon>Bacteroidota</taxon>
        <taxon>Flavobacteriia</taxon>
        <taxon>Flavobacteriales</taxon>
        <taxon>Flavobacteriaceae</taxon>
        <taxon>Myroides</taxon>
    </lineage>
</organism>
<protein>
    <submittedName>
        <fullName evidence="1">Uncharacterized protein</fullName>
    </submittedName>
</protein>
<evidence type="ECO:0000313" key="2">
    <source>
        <dbReference type="Proteomes" id="UP000183077"/>
    </source>
</evidence>
<accession>A0A1H6U731</accession>
<evidence type="ECO:0000313" key="1">
    <source>
        <dbReference type="EMBL" id="SEI88111.1"/>
    </source>
</evidence>
<proteinExistence type="predicted"/>
<dbReference type="AlphaFoldDB" id="A0A1H6U731"/>
<dbReference type="EMBL" id="FNYS01000006">
    <property type="protein sequence ID" value="SEI88111.1"/>
    <property type="molecule type" value="Genomic_DNA"/>
</dbReference>
<reference evidence="1 2" key="1">
    <citation type="submission" date="2016-10" db="EMBL/GenBank/DDBJ databases">
        <authorList>
            <person name="de Groot N.N."/>
        </authorList>
    </citation>
    <scope>NUCLEOTIDE SEQUENCE [LARGE SCALE GENOMIC DNA]</scope>
    <source>
        <strain evidence="1 2">DSM 23048</strain>
    </source>
</reference>